<dbReference type="InterPro" id="IPR036291">
    <property type="entry name" value="NAD(P)-bd_dom_sf"/>
</dbReference>
<feature type="domain" description="3-beta hydroxysteroid dehydrogenase/isomerase" evidence="3">
    <location>
        <begin position="9"/>
        <end position="268"/>
    </location>
</feature>
<keyword evidence="2" id="KW-0560">Oxidoreductase</keyword>
<proteinExistence type="inferred from homology"/>
<comment type="caution">
    <text evidence="4">The sequence shown here is derived from an EMBL/GenBank/DDBJ whole genome shotgun (WGS) entry which is preliminary data.</text>
</comment>
<dbReference type="SUPFAM" id="SSF51735">
    <property type="entry name" value="NAD(P)-binding Rossmann-fold domains"/>
    <property type="match status" value="1"/>
</dbReference>
<dbReference type="PANTHER" id="PTHR43245">
    <property type="entry name" value="BIFUNCTIONAL POLYMYXIN RESISTANCE PROTEIN ARNA"/>
    <property type="match status" value="1"/>
</dbReference>
<dbReference type="InterPro" id="IPR002225">
    <property type="entry name" value="3Beta_OHSteriod_DH/Estase"/>
</dbReference>
<evidence type="ECO:0000256" key="1">
    <source>
        <dbReference type="ARBA" id="ARBA00009219"/>
    </source>
</evidence>
<keyword evidence="5" id="KW-1185">Reference proteome</keyword>
<dbReference type="Pfam" id="PF01073">
    <property type="entry name" value="3Beta_HSD"/>
    <property type="match status" value="1"/>
</dbReference>
<evidence type="ECO:0000313" key="4">
    <source>
        <dbReference type="EMBL" id="KAL2066028.1"/>
    </source>
</evidence>
<reference evidence="4 5" key="1">
    <citation type="journal article" date="2024" name="Commun. Biol.">
        <title>Comparative genomic analysis of thermophilic fungi reveals convergent evolutionary adaptations and gene losses.</title>
        <authorList>
            <person name="Steindorff A.S."/>
            <person name="Aguilar-Pontes M.V."/>
            <person name="Robinson A.J."/>
            <person name="Andreopoulos B."/>
            <person name="LaButti K."/>
            <person name="Kuo A."/>
            <person name="Mondo S."/>
            <person name="Riley R."/>
            <person name="Otillar R."/>
            <person name="Haridas S."/>
            <person name="Lipzen A."/>
            <person name="Grimwood J."/>
            <person name="Schmutz J."/>
            <person name="Clum A."/>
            <person name="Reid I.D."/>
            <person name="Moisan M.C."/>
            <person name="Butler G."/>
            <person name="Nguyen T.T.M."/>
            <person name="Dewar K."/>
            <person name="Conant G."/>
            <person name="Drula E."/>
            <person name="Henrissat B."/>
            <person name="Hansel C."/>
            <person name="Singer S."/>
            <person name="Hutchinson M.I."/>
            <person name="de Vries R.P."/>
            <person name="Natvig D.O."/>
            <person name="Powell A.J."/>
            <person name="Tsang A."/>
            <person name="Grigoriev I.V."/>
        </authorList>
    </citation>
    <scope>NUCLEOTIDE SEQUENCE [LARGE SCALE GENOMIC DNA]</scope>
    <source>
        <strain evidence="4 5">CBS 494.80</strain>
    </source>
</reference>
<dbReference type="EMBL" id="JAZHXI010000011">
    <property type="protein sequence ID" value="KAL2066028.1"/>
    <property type="molecule type" value="Genomic_DNA"/>
</dbReference>
<dbReference type="InterPro" id="IPR050177">
    <property type="entry name" value="Lipid_A_modif_metabolic_enz"/>
</dbReference>
<evidence type="ECO:0000313" key="5">
    <source>
        <dbReference type="Proteomes" id="UP001595075"/>
    </source>
</evidence>
<accession>A0ABR4C7Y5</accession>
<organism evidence="4 5">
    <name type="scientific">Oculimacula yallundae</name>
    <dbReference type="NCBI Taxonomy" id="86028"/>
    <lineage>
        <taxon>Eukaryota</taxon>
        <taxon>Fungi</taxon>
        <taxon>Dikarya</taxon>
        <taxon>Ascomycota</taxon>
        <taxon>Pezizomycotina</taxon>
        <taxon>Leotiomycetes</taxon>
        <taxon>Helotiales</taxon>
        <taxon>Ploettnerulaceae</taxon>
        <taxon>Oculimacula</taxon>
    </lineage>
</organism>
<gene>
    <name evidence="4" type="ORF">VTL71DRAFT_2099</name>
</gene>
<evidence type="ECO:0000259" key="3">
    <source>
        <dbReference type="Pfam" id="PF01073"/>
    </source>
</evidence>
<sequence length="358" mass="39911">MASMQSSYLVLGGAGFLGSHLVTELLSRGYPPESIAVFDLDSVPEPEKIAGIRYFIGDITKEEQLLEVFSDTSPSIVFHTVAPLYGLPPPIYHQVNDEGTRMILSACIKFGVPALVYTSSTGVTWSGAVLNGVTEESAKIPDQGFDAYHHTKAVAERIVLAANDPKGLKTVALRCCGMIGERDRQVVSRITEVIRKGQQNIQIGDNANLVDWIYVGNAAYAHVLAAEKLLQQPDTIGGQAFYITNDEPIPFWDFNRLLMRELGDRDSRPVKKIPYRLALALAFLAELWCKLTGTTTQFMIYTVKFAALTQWYNIDKAKKLLGYKPKVSLVEGVKRTAQWWDLKGRKEHEARLQFNKDK</sequence>
<protein>
    <recommendedName>
        <fullName evidence="3">3-beta hydroxysteroid dehydrogenase/isomerase domain-containing protein</fullName>
    </recommendedName>
</protein>
<comment type="similarity">
    <text evidence="1">Belongs to the 3-beta-HSD family.</text>
</comment>
<dbReference type="PANTHER" id="PTHR43245:SF51">
    <property type="entry name" value="SHORT CHAIN DEHYDROGENASE_REDUCTASE FAMILY 42E, MEMBER 2"/>
    <property type="match status" value="1"/>
</dbReference>
<name>A0ABR4C7Y5_9HELO</name>
<dbReference type="Proteomes" id="UP001595075">
    <property type="component" value="Unassembled WGS sequence"/>
</dbReference>
<dbReference type="Gene3D" id="3.40.50.720">
    <property type="entry name" value="NAD(P)-binding Rossmann-like Domain"/>
    <property type="match status" value="1"/>
</dbReference>
<evidence type="ECO:0000256" key="2">
    <source>
        <dbReference type="ARBA" id="ARBA00023002"/>
    </source>
</evidence>